<name>A0A5B9N667_9CAUD</name>
<sequence length="86" mass="10023">MHRPARTHRVVKLCKIIERMRVSDGFITTFILDPEAPKFLTDDSTNMQTVRISDESLFNADTVAMFDRASTEYAFTLSEQEYYSHE</sequence>
<dbReference type="Proteomes" id="UP000325277">
    <property type="component" value="Segment"/>
</dbReference>
<evidence type="ECO:0000313" key="2">
    <source>
        <dbReference type="Proteomes" id="UP000325277"/>
    </source>
</evidence>
<organism evidence="1 2">
    <name type="scientific">Stenotrophomonas phage Ponderosa</name>
    <dbReference type="NCBI Taxonomy" id="2591103"/>
    <lineage>
        <taxon>Viruses</taxon>
        <taxon>Duplodnaviria</taxon>
        <taxon>Heunggongvirae</taxon>
        <taxon>Uroviricota</taxon>
        <taxon>Caudoviricetes</taxon>
        <taxon>Autographivirales</taxon>
        <taxon>Autonotataviridae</taxon>
        <taxon>Gujervirinae</taxon>
        <taxon>Ponderosavirus</taxon>
        <taxon>Ponderosavirus ponderosa</taxon>
    </lineage>
</organism>
<keyword evidence="2" id="KW-1185">Reference proteome</keyword>
<evidence type="ECO:0000313" key="1">
    <source>
        <dbReference type="EMBL" id="QEG09727.1"/>
    </source>
</evidence>
<accession>A0A5B9N667</accession>
<proteinExistence type="predicted"/>
<gene>
    <name evidence="1" type="ORF">CPT_Ponderosa_010</name>
</gene>
<protein>
    <submittedName>
        <fullName evidence="1">Uncharacterized protein</fullName>
    </submittedName>
</protein>
<reference evidence="2" key="1">
    <citation type="submission" date="2019-05" db="EMBL/GenBank/DDBJ databases">
        <title>The Complete Genome of Stenotrophomonas maltophilia Podophage Ponderosa.</title>
        <authorList>
            <person name="Marquez A."/>
            <person name="Newkirk H."/>
            <person name="Moreland R."/>
            <person name="Gonzalez C."/>
            <person name="Liu M."/>
            <person name="Ramsey J."/>
        </authorList>
    </citation>
    <scope>NUCLEOTIDE SEQUENCE [LARGE SCALE GENOMIC DNA]</scope>
</reference>
<dbReference type="EMBL" id="MK903280">
    <property type="protein sequence ID" value="QEG09727.1"/>
    <property type="molecule type" value="Genomic_DNA"/>
</dbReference>